<evidence type="ECO:0000313" key="2">
    <source>
        <dbReference type="EMBL" id="BCI63920.1"/>
    </source>
</evidence>
<feature type="region of interest" description="Disordered" evidence="1">
    <location>
        <begin position="62"/>
        <end position="87"/>
    </location>
</feature>
<evidence type="ECO:0000313" key="3">
    <source>
        <dbReference type="Proteomes" id="UP000594042"/>
    </source>
</evidence>
<dbReference type="RefSeq" id="WP_021931699.1">
    <property type="nucleotide sequence ID" value="NZ_AP023322.1"/>
</dbReference>
<sequence>MNLWALIFIILFFVIRSVVKANEQIKKDNQKKIIKESSDNENNIPNKEISWEDIFFPQKEISSIPPTKKEDKKKNITPPPIPIKEKKIPNFQLPVDNNEIENEKWFSNSEDLRRAIINNEILSRKFNI</sequence>
<dbReference type="Proteomes" id="UP000594042">
    <property type="component" value="Chromosome"/>
</dbReference>
<proteinExistence type="predicted"/>
<dbReference type="EMBL" id="AP023322">
    <property type="protein sequence ID" value="BCI63920.1"/>
    <property type="molecule type" value="Genomic_DNA"/>
</dbReference>
<gene>
    <name evidence="2" type="ORF">Cop2CBH44_22730</name>
</gene>
<dbReference type="AlphaFoldDB" id="A0A7G1HWG0"/>
<protein>
    <submittedName>
        <fullName evidence="2">Uncharacterized protein</fullName>
    </submittedName>
</protein>
<accession>A0A7G1HWG0</accession>
<name>A0A7G1HWG0_9BACT</name>
<reference evidence="3" key="1">
    <citation type="submission" date="2020-07" db="EMBL/GenBank/DDBJ databases">
        <title>Complete genome sequencing of Coprobacter sp. strain 2CBH44.</title>
        <authorList>
            <person name="Sakamoto M."/>
            <person name="Murakami T."/>
            <person name="Mori H."/>
        </authorList>
    </citation>
    <scope>NUCLEOTIDE SEQUENCE [LARGE SCALE GENOMIC DNA]</scope>
    <source>
        <strain evidence="3">2CBH44</strain>
    </source>
</reference>
<dbReference type="KEGG" id="copr:Cop2CBH44_22730"/>
<organism evidence="2 3">
    <name type="scientific">Coprobacter secundus subsp. similis</name>
    <dbReference type="NCBI Taxonomy" id="2751153"/>
    <lineage>
        <taxon>Bacteria</taxon>
        <taxon>Pseudomonadati</taxon>
        <taxon>Bacteroidota</taxon>
        <taxon>Bacteroidia</taxon>
        <taxon>Bacteroidales</taxon>
        <taxon>Barnesiellaceae</taxon>
        <taxon>Coprobacter</taxon>
    </lineage>
</organism>
<keyword evidence="3" id="KW-1185">Reference proteome</keyword>
<evidence type="ECO:0000256" key="1">
    <source>
        <dbReference type="SAM" id="MobiDB-lite"/>
    </source>
</evidence>